<sequence length="214" mass="23868">MPIDDSDKPFPAPIPTIHNLPLRPRNQSQKLIDSDTGPQDLNNSLPTGDSKQKTNLKHVKGLILFLPNKIFMWKKLKEFAVLSFSLHESQSSMHSSPSGYKSYEIHVRMSWSITSIEYLQTNSNKQVPKPKQTAPVKSAPVPVLLQVNLIIPALLLRIIRFIDTAIRSSVFPTIWSTTKGFVNAIVSFIIVAVLWLLNGLRANSAYMESGLGGH</sequence>
<feature type="transmembrane region" description="Helical" evidence="2">
    <location>
        <begin position="139"/>
        <end position="159"/>
    </location>
</feature>
<feature type="compositionally biased region" description="Polar residues" evidence="1">
    <location>
        <begin position="25"/>
        <end position="49"/>
    </location>
</feature>
<name>A0A1L9RY42_ASPWE</name>
<proteinExistence type="predicted"/>
<keyword evidence="2" id="KW-0472">Membrane</keyword>
<keyword evidence="4" id="KW-1185">Reference proteome</keyword>
<dbReference type="RefSeq" id="XP_040693434.1">
    <property type="nucleotide sequence ID" value="XM_040834723.1"/>
</dbReference>
<dbReference type="VEuPathDB" id="FungiDB:ASPWEDRAFT_37598"/>
<dbReference type="GeneID" id="63750571"/>
<gene>
    <name evidence="3" type="ORF">ASPWEDRAFT_37598</name>
</gene>
<evidence type="ECO:0000313" key="3">
    <source>
        <dbReference type="EMBL" id="OJJ39758.1"/>
    </source>
</evidence>
<dbReference type="Proteomes" id="UP000184383">
    <property type="component" value="Unassembled WGS sequence"/>
</dbReference>
<dbReference type="EMBL" id="KV878210">
    <property type="protein sequence ID" value="OJJ39758.1"/>
    <property type="molecule type" value="Genomic_DNA"/>
</dbReference>
<accession>A0A1L9RY42</accession>
<evidence type="ECO:0000256" key="1">
    <source>
        <dbReference type="SAM" id="MobiDB-lite"/>
    </source>
</evidence>
<feature type="transmembrane region" description="Helical" evidence="2">
    <location>
        <begin position="180"/>
        <end position="197"/>
    </location>
</feature>
<organism evidence="3 4">
    <name type="scientific">Aspergillus wentii DTO 134E9</name>
    <dbReference type="NCBI Taxonomy" id="1073089"/>
    <lineage>
        <taxon>Eukaryota</taxon>
        <taxon>Fungi</taxon>
        <taxon>Dikarya</taxon>
        <taxon>Ascomycota</taxon>
        <taxon>Pezizomycotina</taxon>
        <taxon>Eurotiomycetes</taxon>
        <taxon>Eurotiomycetidae</taxon>
        <taxon>Eurotiales</taxon>
        <taxon>Aspergillaceae</taxon>
        <taxon>Aspergillus</taxon>
        <taxon>Aspergillus subgen. Cremei</taxon>
    </lineage>
</organism>
<dbReference type="AlphaFoldDB" id="A0A1L9RY42"/>
<reference evidence="4" key="1">
    <citation type="journal article" date="2017" name="Genome Biol.">
        <title>Comparative genomics reveals high biological diversity and specific adaptations in the industrially and medically important fungal genus Aspergillus.</title>
        <authorList>
            <person name="de Vries R.P."/>
            <person name="Riley R."/>
            <person name="Wiebenga A."/>
            <person name="Aguilar-Osorio G."/>
            <person name="Amillis S."/>
            <person name="Uchima C.A."/>
            <person name="Anderluh G."/>
            <person name="Asadollahi M."/>
            <person name="Askin M."/>
            <person name="Barry K."/>
            <person name="Battaglia E."/>
            <person name="Bayram O."/>
            <person name="Benocci T."/>
            <person name="Braus-Stromeyer S.A."/>
            <person name="Caldana C."/>
            <person name="Canovas D."/>
            <person name="Cerqueira G.C."/>
            <person name="Chen F."/>
            <person name="Chen W."/>
            <person name="Choi C."/>
            <person name="Clum A."/>
            <person name="Dos Santos R.A."/>
            <person name="Damasio A.R."/>
            <person name="Diallinas G."/>
            <person name="Emri T."/>
            <person name="Fekete E."/>
            <person name="Flipphi M."/>
            <person name="Freyberg S."/>
            <person name="Gallo A."/>
            <person name="Gournas C."/>
            <person name="Habgood R."/>
            <person name="Hainaut M."/>
            <person name="Harispe M.L."/>
            <person name="Henrissat B."/>
            <person name="Hilden K.S."/>
            <person name="Hope R."/>
            <person name="Hossain A."/>
            <person name="Karabika E."/>
            <person name="Karaffa L."/>
            <person name="Karanyi Z."/>
            <person name="Krasevec N."/>
            <person name="Kuo A."/>
            <person name="Kusch H."/>
            <person name="LaButti K."/>
            <person name="Lagendijk E.L."/>
            <person name="Lapidus A."/>
            <person name="Levasseur A."/>
            <person name="Lindquist E."/>
            <person name="Lipzen A."/>
            <person name="Logrieco A.F."/>
            <person name="MacCabe A."/>
            <person name="Maekelae M.R."/>
            <person name="Malavazi I."/>
            <person name="Melin P."/>
            <person name="Meyer V."/>
            <person name="Mielnichuk N."/>
            <person name="Miskei M."/>
            <person name="Molnar A.P."/>
            <person name="Mule G."/>
            <person name="Ngan C.Y."/>
            <person name="Orejas M."/>
            <person name="Orosz E."/>
            <person name="Ouedraogo J.P."/>
            <person name="Overkamp K.M."/>
            <person name="Park H.-S."/>
            <person name="Perrone G."/>
            <person name="Piumi F."/>
            <person name="Punt P.J."/>
            <person name="Ram A.F."/>
            <person name="Ramon A."/>
            <person name="Rauscher S."/>
            <person name="Record E."/>
            <person name="Riano-Pachon D.M."/>
            <person name="Robert V."/>
            <person name="Roehrig J."/>
            <person name="Ruller R."/>
            <person name="Salamov A."/>
            <person name="Salih N.S."/>
            <person name="Samson R.A."/>
            <person name="Sandor E."/>
            <person name="Sanguinetti M."/>
            <person name="Schuetze T."/>
            <person name="Sepcic K."/>
            <person name="Shelest E."/>
            <person name="Sherlock G."/>
            <person name="Sophianopoulou V."/>
            <person name="Squina F.M."/>
            <person name="Sun H."/>
            <person name="Susca A."/>
            <person name="Todd R.B."/>
            <person name="Tsang A."/>
            <person name="Unkles S.E."/>
            <person name="van de Wiele N."/>
            <person name="van Rossen-Uffink D."/>
            <person name="Oliveira J.V."/>
            <person name="Vesth T.C."/>
            <person name="Visser J."/>
            <person name="Yu J.-H."/>
            <person name="Zhou M."/>
            <person name="Andersen M.R."/>
            <person name="Archer D.B."/>
            <person name="Baker S.E."/>
            <person name="Benoit I."/>
            <person name="Brakhage A.A."/>
            <person name="Braus G.H."/>
            <person name="Fischer R."/>
            <person name="Frisvad J.C."/>
            <person name="Goldman G.H."/>
            <person name="Houbraken J."/>
            <person name="Oakley B."/>
            <person name="Pocsi I."/>
            <person name="Scazzocchio C."/>
            <person name="Seiboth B."/>
            <person name="vanKuyk P.A."/>
            <person name="Wortman J."/>
            <person name="Dyer P.S."/>
            <person name="Grigoriev I.V."/>
        </authorList>
    </citation>
    <scope>NUCLEOTIDE SEQUENCE [LARGE SCALE GENOMIC DNA]</scope>
    <source>
        <strain evidence="4">DTO 134E9</strain>
    </source>
</reference>
<protein>
    <submittedName>
        <fullName evidence="3">Uncharacterized protein</fullName>
    </submittedName>
</protein>
<keyword evidence="2" id="KW-1133">Transmembrane helix</keyword>
<evidence type="ECO:0000256" key="2">
    <source>
        <dbReference type="SAM" id="Phobius"/>
    </source>
</evidence>
<dbReference type="OrthoDB" id="4411341at2759"/>
<feature type="region of interest" description="Disordered" evidence="1">
    <location>
        <begin position="1"/>
        <end position="52"/>
    </location>
</feature>
<keyword evidence="2" id="KW-0812">Transmembrane</keyword>
<evidence type="ECO:0000313" key="4">
    <source>
        <dbReference type="Proteomes" id="UP000184383"/>
    </source>
</evidence>